<evidence type="ECO:0000313" key="1">
    <source>
        <dbReference type="EMBL" id="KZD23873.1"/>
    </source>
</evidence>
<protein>
    <submittedName>
        <fullName evidence="1">Uncharacterized protein</fullName>
    </submittedName>
</protein>
<accession>A0A163ZU76</accession>
<proteinExistence type="predicted"/>
<sequence>MHLRWSPLPGDGGPTEGDREYVDLRMCGLWLWRQRDVLDANTVMAELNTVMAGLVPAIHAFTACGTDVDARDKPGHDRV</sequence>
<dbReference type="EMBL" id="LVYV01000007">
    <property type="protein sequence ID" value="KZD23873.1"/>
    <property type="molecule type" value="Genomic_DNA"/>
</dbReference>
<dbReference type="Proteomes" id="UP000076574">
    <property type="component" value="Unassembled WGS sequence"/>
</dbReference>
<evidence type="ECO:0000313" key="2">
    <source>
        <dbReference type="Proteomes" id="UP000076574"/>
    </source>
</evidence>
<name>A0A163ZU76_9BRAD</name>
<reference evidence="1 2" key="1">
    <citation type="submission" date="2016-03" db="EMBL/GenBank/DDBJ databases">
        <title>Microsymbionts genomes from the relict species Vavilovia formosa (Stev.) Fed.</title>
        <authorList>
            <person name="Kopat V."/>
            <person name="Chirak E."/>
            <person name="Kimeklis A."/>
            <person name="Andronov E."/>
        </authorList>
    </citation>
    <scope>NUCLEOTIDE SEQUENCE [LARGE SCALE GENOMIC DNA]</scope>
    <source>
        <strain evidence="1 2">Vaf07</strain>
    </source>
</reference>
<gene>
    <name evidence="1" type="ORF">A4A58_25050</name>
</gene>
<keyword evidence="2" id="KW-1185">Reference proteome</keyword>
<organism evidence="1 2">
    <name type="scientific">Tardiphaga robiniae</name>
    <dbReference type="NCBI Taxonomy" id="943830"/>
    <lineage>
        <taxon>Bacteria</taxon>
        <taxon>Pseudomonadati</taxon>
        <taxon>Pseudomonadota</taxon>
        <taxon>Alphaproteobacteria</taxon>
        <taxon>Hyphomicrobiales</taxon>
        <taxon>Nitrobacteraceae</taxon>
        <taxon>Tardiphaga</taxon>
    </lineage>
</organism>
<dbReference type="AlphaFoldDB" id="A0A163ZU76"/>
<comment type="caution">
    <text evidence="1">The sequence shown here is derived from an EMBL/GenBank/DDBJ whole genome shotgun (WGS) entry which is preliminary data.</text>
</comment>